<protein>
    <recommendedName>
        <fullName evidence="2">DUF2589 domain-containing protein</fullName>
    </recommendedName>
</protein>
<organism evidence="1">
    <name type="scientific">Paraprevotella clara</name>
    <dbReference type="NCBI Taxonomy" id="454154"/>
    <lineage>
        <taxon>Bacteria</taxon>
        <taxon>Pseudomonadati</taxon>
        <taxon>Bacteroidota</taxon>
        <taxon>Bacteroidia</taxon>
        <taxon>Bacteroidales</taxon>
        <taxon>Prevotellaceae</taxon>
        <taxon>Paraprevotella</taxon>
    </lineage>
</organism>
<accession>A0A6N2ZTI9</accession>
<name>A0A6N2ZTI9_9BACT</name>
<evidence type="ECO:0000313" key="1">
    <source>
        <dbReference type="EMBL" id="VYT82751.1"/>
    </source>
</evidence>
<dbReference type="RefSeq" id="WP_412441889.1">
    <property type="nucleotide sequence ID" value="NZ_CACRUT010000006.1"/>
</dbReference>
<reference evidence="1" key="1">
    <citation type="submission" date="2019-11" db="EMBL/GenBank/DDBJ databases">
        <authorList>
            <person name="Feng L."/>
        </authorList>
    </citation>
    <scope>NUCLEOTIDE SEQUENCE</scope>
    <source>
        <strain evidence="1">PclaraLFYP37</strain>
    </source>
</reference>
<proteinExistence type="predicted"/>
<dbReference type="Pfam" id="PF11655">
    <property type="entry name" value="DUF2589"/>
    <property type="match status" value="1"/>
</dbReference>
<dbReference type="EMBL" id="CACRUT010000006">
    <property type="protein sequence ID" value="VYT82751.1"/>
    <property type="molecule type" value="Genomic_DNA"/>
</dbReference>
<evidence type="ECO:0008006" key="2">
    <source>
        <dbReference type="Google" id="ProtNLM"/>
    </source>
</evidence>
<gene>
    <name evidence="1" type="ORF">PCLFYP37_01228</name>
</gene>
<sequence>MAYWNNEKNASQTLSDLVRGLQHSVNTAMEMIETRNVELLGRYFAPDGTPLSKRLNVNGNTAIDVPLISVVNPSTINIKEVEMDFSVQIVSSELRKKQAQDGFRAGNERTSFDNRLKRSNLEISFDGNKDNASRMQVKIKFESKPIPEGLSRIIDEYDKTIAPFTIQNEINSKQ</sequence>
<dbReference type="AlphaFoldDB" id="A0A6N2ZTI9"/>
<dbReference type="InterPro" id="IPR024510">
    <property type="entry name" value="DUF2589"/>
</dbReference>